<protein>
    <recommendedName>
        <fullName evidence="4">Aminoglycoside phosphotransferase domain-containing protein</fullName>
    </recommendedName>
</protein>
<feature type="compositionally biased region" description="Pro residues" evidence="1">
    <location>
        <begin position="335"/>
        <end position="345"/>
    </location>
</feature>
<accession>A0AAW0CGG8</accession>
<dbReference type="AlphaFoldDB" id="A0AAW0CGG8"/>
<evidence type="ECO:0000313" key="2">
    <source>
        <dbReference type="EMBL" id="KAK7039170.1"/>
    </source>
</evidence>
<evidence type="ECO:0000256" key="1">
    <source>
        <dbReference type="SAM" id="MobiDB-lite"/>
    </source>
</evidence>
<proteinExistence type="predicted"/>
<feature type="compositionally biased region" description="Low complexity" evidence="1">
    <location>
        <begin position="358"/>
        <end position="373"/>
    </location>
</feature>
<gene>
    <name evidence="2" type="ORF">VNI00_010074</name>
</gene>
<comment type="caution">
    <text evidence="2">The sequence shown here is derived from an EMBL/GenBank/DDBJ whole genome shotgun (WGS) entry which is preliminary data.</text>
</comment>
<dbReference type="Proteomes" id="UP001383192">
    <property type="component" value="Unassembled WGS sequence"/>
</dbReference>
<evidence type="ECO:0008006" key="4">
    <source>
        <dbReference type="Google" id="ProtNLM"/>
    </source>
</evidence>
<reference evidence="2 3" key="1">
    <citation type="submission" date="2024-01" db="EMBL/GenBank/DDBJ databases">
        <title>A draft genome for a cacao thread blight-causing isolate of Paramarasmius palmivorus.</title>
        <authorList>
            <person name="Baruah I.K."/>
            <person name="Bukari Y."/>
            <person name="Amoako-Attah I."/>
            <person name="Meinhardt L.W."/>
            <person name="Bailey B.A."/>
            <person name="Cohen S.P."/>
        </authorList>
    </citation>
    <scope>NUCLEOTIDE SEQUENCE [LARGE SCALE GENOMIC DNA]</scope>
    <source>
        <strain evidence="2 3">GH-12</strain>
    </source>
</reference>
<sequence length="396" mass="43195">MAQTTTISIKLPSEAEPTSFHLVSQDVATHRLGFSSFEVSHIQLGSGMYEHFGPIELCGAFDQPVKPSIILFCTPIGKDASDVPLIVLKAFFHTDISQKFLSGAWEECRNAMEEEARFYQTSLSEFQGVLVPKHYGIWRSDSTSTVGIVECQILQYCGKAIGELELRDKENLAIATATERLHDYGIYHGQLSIPEIEHHILCNHEGKVFIVDFSEALDNWLCIRTIPLVPLQVSLMDVAEDTENKGKMQLCDELGDVATFLGFGWCDSGCSKEVLGAAALSITGKTVEERRIQFEGQRRSLENQMATYSKGESEEGLVPGSLIVTLSSVASQGSPAPPLDVPPGSPALSESLSHTHVSSIFSTSNSEESCSLLDSEDGLPTKDKAKTMRFGIPSGT</sequence>
<evidence type="ECO:0000313" key="3">
    <source>
        <dbReference type="Proteomes" id="UP001383192"/>
    </source>
</evidence>
<feature type="compositionally biased region" description="Polar residues" evidence="1">
    <location>
        <begin position="348"/>
        <end position="357"/>
    </location>
</feature>
<organism evidence="2 3">
    <name type="scientific">Paramarasmius palmivorus</name>
    <dbReference type="NCBI Taxonomy" id="297713"/>
    <lineage>
        <taxon>Eukaryota</taxon>
        <taxon>Fungi</taxon>
        <taxon>Dikarya</taxon>
        <taxon>Basidiomycota</taxon>
        <taxon>Agaricomycotina</taxon>
        <taxon>Agaricomycetes</taxon>
        <taxon>Agaricomycetidae</taxon>
        <taxon>Agaricales</taxon>
        <taxon>Marasmiineae</taxon>
        <taxon>Marasmiaceae</taxon>
        <taxon>Paramarasmius</taxon>
    </lineage>
</organism>
<keyword evidence="3" id="KW-1185">Reference proteome</keyword>
<feature type="region of interest" description="Disordered" evidence="1">
    <location>
        <begin position="332"/>
        <end position="396"/>
    </location>
</feature>
<dbReference type="EMBL" id="JAYKXP010000039">
    <property type="protein sequence ID" value="KAK7039170.1"/>
    <property type="molecule type" value="Genomic_DNA"/>
</dbReference>
<name>A0AAW0CGG8_9AGAR</name>